<evidence type="ECO:0000256" key="1">
    <source>
        <dbReference type="SAM" id="Phobius"/>
    </source>
</evidence>
<protein>
    <submittedName>
        <fullName evidence="2">Uncharacterized protein</fullName>
    </submittedName>
</protein>
<keyword evidence="1" id="KW-0472">Membrane</keyword>
<name>A0A2R7Y3N2_9CREN</name>
<reference evidence="2 3" key="1">
    <citation type="journal article" date="2018" name="Syst. Appl. Microbiol.">
        <title>A new symbiotic nanoarchaeote (Candidatus Nanoclepta minutus) and its host (Zestosphaera tikiterensis gen. nov., sp. nov.) from a New Zealand hot spring.</title>
        <authorList>
            <person name="St John E."/>
            <person name="Liu Y."/>
            <person name="Podar M."/>
            <person name="Stott M.B."/>
            <person name="Meneghin J."/>
            <person name="Chen Z."/>
            <person name="Lagutin K."/>
            <person name="Mitchell K."/>
            <person name="Reysenbach A.L."/>
        </authorList>
    </citation>
    <scope>NUCLEOTIDE SEQUENCE [LARGE SCALE GENOMIC DNA]</scope>
    <source>
        <strain evidence="2">NZ3</strain>
    </source>
</reference>
<gene>
    <name evidence="2" type="ORF">B7O98_05675</name>
</gene>
<sequence>MSAAGVNVKCPYCGAEYSVPRSVTYATCPYCGTTFKLNNPGEKVDHYLFKVFIDDQRAFSLVKSFSSQQVGAEKSVVSEASFTSSKLFYIPIYLYEVKVKALCRDGSSDFHGGESYNQYVVAAVDELPITLPRGYGFPARGREYFKPSISRNYVYLQPLKDPTAVFEELKRGDINEALSEAREACPSSNIELVDESRYVGLAHYPFWEIEYSYRNEVFKAVVDASDGTIVYLEYPLSMKNSFKALVGVFTGAITASLIGAMIATQNSTALIGGIASFITFTPALYISLSAFLKRKGRYTYNPKEEAEFLPTR</sequence>
<accession>A0A2R7Y3N2</accession>
<dbReference type="Proteomes" id="UP000244093">
    <property type="component" value="Unassembled WGS sequence"/>
</dbReference>
<dbReference type="EMBL" id="NBVN01000004">
    <property type="protein sequence ID" value="PUA32161.1"/>
    <property type="molecule type" value="Genomic_DNA"/>
</dbReference>
<organism evidence="2 3">
    <name type="scientific">Zestosphaera tikiterensis</name>
    <dbReference type="NCBI Taxonomy" id="1973259"/>
    <lineage>
        <taxon>Archaea</taxon>
        <taxon>Thermoproteota</taxon>
        <taxon>Thermoprotei</taxon>
        <taxon>Desulfurococcales</taxon>
        <taxon>Desulfurococcaceae</taxon>
        <taxon>Zestosphaera</taxon>
    </lineage>
</organism>
<keyword evidence="1" id="KW-1133">Transmembrane helix</keyword>
<feature type="transmembrane region" description="Helical" evidence="1">
    <location>
        <begin position="244"/>
        <end position="263"/>
    </location>
</feature>
<evidence type="ECO:0000313" key="3">
    <source>
        <dbReference type="Proteomes" id="UP000244093"/>
    </source>
</evidence>
<keyword evidence="1" id="KW-0812">Transmembrane</keyword>
<evidence type="ECO:0000313" key="2">
    <source>
        <dbReference type="EMBL" id="PUA32161.1"/>
    </source>
</evidence>
<dbReference type="AlphaFoldDB" id="A0A2R7Y3N2"/>
<proteinExistence type="predicted"/>
<comment type="caution">
    <text evidence="2">The sequence shown here is derived from an EMBL/GenBank/DDBJ whole genome shotgun (WGS) entry which is preliminary data.</text>
</comment>
<feature type="transmembrane region" description="Helical" evidence="1">
    <location>
        <begin position="269"/>
        <end position="292"/>
    </location>
</feature>